<protein>
    <submittedName>
        <fullName evidence="1">Uncharacterized protein</fullName>
    </submittedName>
</protein>
<dbReference type="Proteomes" id="UP000002673">
    <property type="component" value="Chromosome"/>
</dbReference>
<sequence length="102" mass="11691">MNIAAVAGSPTGDMIEIGQHLRVRHFCYQTAKQRGDIGKIIRIAFAEVKFRCDSQIPLQRQTATNVADMFMHAKNFLHYNDHWQWAIALLWSGMVSRHVIPL</sequence>
<reference evidence="1 2" key="1">
    <citation type="journal article" date="2003" name="Infect. Immun.">
        <title>Complete genome sequence and comparative genomics of Shigella flexneri serotype 2a strain 2457T.</title>
        <authorList>
            <person name="Wei J."/>
            <person name="Goldberg M.B."/>
            <person name="Burland V."/>
            <person name="Venkatesan M.M."/>
            <person name="Deng W."/>
            <person name="Fournier G."/>
            <person name="Mayhew G.F."/>
            <person name="Plunkett G.III."/>
            <person name="Rose D.J."/>
            <person name="Darling A."/>
            <person name="Mau B."/>
            <person name="Perna N.T."/>
            <person name="Payne S.M."/>
            <person name="Runyen-Janecky L.J."/>
            <person name="Zhou S."/>
            <person name="Schwartz D.C."/>
            <person name="Blattner F.R."/>
        </authorList>
    </citation>
    <scope>NUCLEOTIDE SEQUENCE [LARGE SCALE GENOMIC DNA]</scope>
    <source>
        <strain evidence="2">ATCC 700930 / 2457T / Serotype 2a</strain>
    </source>
</reference>
<dbReference type="HOGENOM" id="CLU_2275544_0_0_6"/>
<dbReference type="AlphaFoldDB" id="A0A0H2VZW8"/>
<proteinExistence type="predicted"/>
<dbReference type="KEGG" id="sfx:S3847"/>
<evidence type="ECO:0000313" key="1">
    <source>
        <dbReference type="EMBL" id="AAP18855.1"/>
    </source>
</evidence>
<accession>A0A0H2VZW8</accession>
<gene>
    <name evidence="1" type="ordered locus">S3847</name>
</gene>
<organism evidence="1 2">
    <name type="scientific">Shigella flexneri</name>
    <dbReference type="NCBI Taxonomy" id="623"/>
    <lineage>
        <taxon>Bacteria</taxon>
        <taxon>Pseudomonadati</taxon>
        <taxon>Pseudomonadota</taxon>
        <taxon>Gammaproteobacteria</taxon>
        <taxon>Enterobacterales</taxon>
        <taxon>Enterobacteriaceae</taxon>
        <taxon>Shigella</taxon>
    </lineage>
</organism>
<evidence type="ECO:0000313" key="2">
    <source>
        <dbReference type="Proteomes" id="UP000002673"/>
    </source>
</evidence>
<name>A0A0H2VZW8_SHIFL</name>
<dbReference type="EMBL" id="AE014073">
    <property type="protein sequence ID" value="AAP18855.1"/>
    <property type="molecule type" value="Genomic_DNA"/>
</dbReference>